<sequence>PLRGPLAQRWGLYKLSFTGEPGTTPSGGVIAAQRRFAGQQPSLIN</sequence>
<name>A0A392NH49_9FABA</name>
<organism evidence="1 2">
    <name type="scientific">Trifolium medium</name>
    <dbReference type="NCBI Taxonomy" id="97028"/>
    <lineage>
        <taxon>Eukaryota</taxon>
        <taxon>Viridiplantae</taxon>
        <taxon>Streptophyta</taxon>
        <taxon>Embryophyta</taxon>
        <taxon>Tracheophyta</taxon>
        <taxon>Spermatophyta</taxon>
        <taxon>Magnoliopsida</taxon>
        <taxon>eudicotyledons</taxon>
        <taxon>Gunneridae</taxon>
        <taxon>Pentapetalae</taxon>
        <taxon>rosids</taxon>
        <taxon>fabids</taxon>
        <taxon>Fabales</taxon>
        <taxon>Fabaceae</taxon>
        <taxon>Papilionoideae</taxon>
        <taxon>50 kb inversion clade</taxon>
        <taxon>NPAAA clade</taxon>
        <taxon>Hologalegina</taxon>
        <taxon>IRL clade</taxon>
        <taxon>Trifolieae</taxon>
        <taxon>Trifolium</taxon>
    </lineage>
</organism>
<dbReference type="Proteomes" id="UP000265520">
    <property type="component" value="Unassembled WGS sequence"/>
</dbReference>
<dbReference type="AlphaFoldDB" id="A0A392NH49"/>
<reference evidence="1 2" key="1">
    <citation type="journal article" date="2018" name="Front. Plant Sci.">
        <title>Red Clover (Trifolium pratense) and Zigzag Clover (T. medium) - A Picture of Genomic Similarities and Differences.</title>
        <authorList>
            <person name="Dluhosova J."/>
            <person name="Istvanek J."/>
            <person name="Nedelnik J."/>
            <person name="Repkova J."/>
        </authorList>
    </citation>
    <scope>NUCLEOTIDE SEQUENCE [LARGE SCALE GENOMIC DNA]</scope>
    <source>
        <strain evidence="2">cv. 10/8</strain>
        <tissue evidence="1">Leaf</tissue>
    </source>
</reference>
<comment type="caution">
    <text evidence="1">The sequence shown here is derived from an EMBL/GenBank/DDBJ whole genome shotgun (WGS) entry which is preliminary data.</text>
</comment>
<dbReference type="EMBL" id="LXQA010039355">
    <property type="protein sequence ID" value="MCH99092.1"/>
    <property type="molecule type" value="Genomic_DNA"/>
</dbReference>
<evidence type="ECO:0000313" key="1">
    <source>
        <dbReference type="EMBL" id="MCH99092.1"/>
    </source>
</evidence>
<accession>A0A392NH49</accession>
<protein>
    <submittedName>
        <fullName evidence="1">Uncharacterized protein</fullName>
    </submittedName>
</protein>
<feature type="non-terminal residue" evidence="1">
    <location>
        <position position="45"/>
    </location>
</feature>
<feature type="non-terminal residue" evidence="1">
    <location>
        <position position="1"/>
    </location>
</feature>
<proteinExistence type="predicted"/>
<evidence type="ECO:0000313" key="2">
    <source>
        <dbReference type="Proteomes" id="UP000265520"/>
    </source>
</evidence>
<keyword evidence="2" id="KW-1185">Reference proteome</keyword>